<organism evidence="1 2">
    <name type="scientific">Halobacteriovorax marinus</name>
    <dbReference type="NCBI Taxonomy" id="97084"/>
    <lineage>
        <taxon>Bacteria</taxon>
        <taxon>Pseudomonadati</taxon>
        <taxon>Bdellovibrionota</taxon>
        <taxon>Bacteriovoracia</taxon>
        <taxon>Bacteriovoracales</taxon>
        <taxon>Halobacteriovoraceae</taxon>
        <taxon>Halobacteriovorax</taxon>
    </lineage>
</organism>
<comment type="caution">
    <text evidence="1">The sequence shown here is derived from an EMBL/GenBank/DDBJ whole genome shotgun (WGS) entry which is preliminary data.</text>
</comment>
<protein>
    <recommendedName>
        <fullName evidence="3">VWFA domain-containing protein</fullName>
    </recommendedName>
</protein>
<evidence type="ECO:0000313" key="2">
    <source>
        <dbReference type="Proteomes" id="UP000196531"/>
    </source>
</evidence>
<evidence type="ECO:0008006" key="3">
    <source>
        <dbReference type="Google" id="ProtNLM"/>
    </source>
</evidence>
<proteinExistence type="predicted"/>
<dbReference type="EMBL" id="MAAO01000006">
    <property type="protein sequence ID" value="OUR96339.1"/>
    <property type="molecule type" value="Genomic_DNA"/>
</dbReference>
<reference evidence="2" key="1">
    <citation type="journal article" date="2017" name="Proc. Natl. Acad. Sci. U.S.A.">
        <title>Simulation of Deepwater Horizon oil plume reveals substrate specialization within a complex community of hydrocarbon-degraders.</title>
        <authorList>
            <person name="Hu P."/>
            <person name="Dubinsky E.A."/>
            <person name="Probst A.J."/>
            <person name="Wang J."/>
            <person name="Sieber C.M.K."/>
            <person name="Tom L.M."/>
            <person name="Gardinali P."/>
            <person name="Banfield J.F."/>
            <person name="Atlas R.M."/>
            <person name="Andersen G.L."/>
        </authorList>
    </citation>
    <scope>NUCLEOTIDE SEQUENCE [LARGE SCALE GENOMIC DNA]</scope>
</reference>
<accession>A0A1Y5FBI4</accession>
<sequence>MIKNNTKWFLILITLVLGSCNPDQFGVGKKNATISTTPVATGSTFVCSDFTQIRPPVDLLFIWDNSTSTKYISSSTKNALNNVINYISDRFDYQVMMAPLIGSGNSNSYFFSRAGSFPSGVSVIDKSNAASIISSFPSVSGNSESGAKRARDLLRTNISNGIFRQNSYTVVIIMSNEDDNSFVTGNYGATNSQKINYANGLSHDLLCLKGGYAGGSLRNSNSMYNSTCSNAPKLNSSMMRMLTIAPSYNCQSYFEANKVYRTMSQNIASAQGYIQTDFTDICAENYASIFDQVNSVIADQVIKHRYNYWPVAGSNVEIDPSTIVVTRDNGSPVFESSSSGFTYEGIQNNRDTRYFPTSGEPYTGHVIKLNGSAEIIYPSCLKVDYQAPRDYFGYCHIPNKPQESSIDVFIDGVKLSTSSWSLEKSSGNPKYTSNKNIKITSPSNFAPKTPGNYQSGYFVKLSANAVYSNAQTCNVTYLTSGN</sequence>
<dbReference type="AlphaFoldDB" id="A0A1Y5FBI4"/>
<dbReference type="PROSITE" id="PS51257">
    <property type="entry name" value="PROKAR_LIPOPROTEIN"/>
    <property type="match status" value="1"/>
</dbReference>
<dbReference type="Proteomes" id="UP000196531">
    <property type="component" value="Unassembled WGS sequence"/>
</dbReference>
<gene>
    <name evidence="1" type="ORF">A9Q84_08260</name>
</gene>
<evidence type="ECO:0000313" key="1">
    <source>
        <dbReference type="EMBL" id="OUR96339.1"/>
    </source>
</evidence>
<name>A0A1Y5FBI4_9BACT</name>